<sequence length="1582" mass="182728">MISYGASTTIPSEESFEPDEKWKAALKYRIDKEAESMFAEARKTFNVQMPEAVIHADARDRMKDEYMRVMASLQEGVNEQYEIELQAEREHRRQVFMTTMKTLPKRAQETAIEKPRDLNSSSDDELQVERHVARRSSKSSSDSPANVQREGVQLIPGRRAPTASSDYNPKAESTSLRPKRRPSDAQKSVDKHEETRSAPHRQRPRLSGVFDEQSEESKPPRSRQPTGEPPSSAPPTDRPWDSSLGKSAGGSIRSGSERHSARSPPNIEFRRGSAPPPDDLVPPTKPFTQVNRRGSTASMRSTGSGASIRPMTETIPERVDDLSDDDQSRGDRQGHERSPRKPSGKGRERRRDSRPTPVDPGLRHEDSMSSAASVRSTGSSSATMQYATSPSYNKPVSSISVSVSLEDRYYTGKPPSAHTDARDADERRHLTDRPSKPNPYVDPRDAHIPVGYPHREGYSPRDPLPPVSRPPPPRSPYQSDDRDYNPSLPRPLPPRPPYTADEYSPRDPGHRPGLSRSPYDERDYAPSRDMHVHPPHGPPPPRSQYSMEDRDYSGAYSSANGRHIGPPKSPGFVLDREYTSSPQSSYPYDDPRRRDHNQWDRQPAWNDDRDLRDYGREREREAYTDPRAPVHPQYSRGPVYPVTPSDQSRGPQDYHVNGYDDRDAQAPPRGYSRSDNTRPNLPSRQPSYTRRDTPDRRAENEPAESYPPRQYYSPMENNYAPPEPPATPAWKEWKSDARPPPPHMQRMNDPSYTHSPPPNGQHFSTSYAHRPRRSHRYRRDAASPFDPDSPLQDDTDPDELSESEEDEESHDTSFSRSQSGTDEGDDADEEADDSDAHARRKMHENSRQIKEQKRELDALAQAEDDAARMAREKEKEMQRTEDAMWRKQEAKRQEEEARRKEETRKADAARRRKEQEARQKEEEDLRKAEEIRVKAEEEAQQKAEEARLKEEELKRKEEEARRIEEEAREKAEEARRKEEEARQLKEQVAKEEALAKLKHEQAERKAAILKQKEIEAKRKESEVSKREKDALKQKEEAQKLQEDARKKADEAKRKEREVKRKEKEAREKEEALKREAEEMRKLAQLAQQEQEKAQQEQEKLRALIASAEERERLLAIREAEVKEREETAQRLAVEAQEREAETRRSEEAETLKRRQEEEAEAKRKQDEADEARRKEEAERRRKEEEEAEARRKKERDAKEEDLIRKARERARVKHDEDRREAKRKEELARQEAQIAEENTRRALEATAGDIDDIITEEHFNDPEFVQKQAFIFQQVKYQQRAEDILRRTRGEQRSRNDSIGNGNLSSSPGNSSSMPRPPPPSAPQPTSQHHYNHSPTYSMPPPAEQPIPRFDYTQATSSNNHSSSGERERSSGVWPPPVKNPLSSNNTRTSTGIPFQPKPSPTTSYPSGASPSTQSPISEEERARKQAEFVRQQQERFRRDQEQKEADVQMRRAGTPLTREEMTKLFERHDRLWKRATEASELAWNDFPWPMARTPNGPEDITYALINAYMQSPHWPDKEKSKKTKDRIKDLMKKWHPDRFENKFLPRVQEKWKETVKQGSGIVTRHLGDLLRKENEGNFFGD</sequence>
<feature type="compositionally biased region" description="Basic and acidic residues" evidence="1">
    <location>
        <begin position="106"/>
        <end position="117"/>
    </location>
</feature>
<feature type="compositionally biased region" description="Basic and acidic residues" evidence="1">
    <location>
        <begin position="181"/>
        <end position="197"/>
    </location>
</feature>
<dbReference type="InterPro" id="IPR051002">
    <property type="entry name" value="UBA_autophagy_assoc_protein"/>
</dbReference>
<evidence type="ECO:0000313" key="3">
    <source>
        <dbReference type="Proteomes" id="UP000567179"/>
    </source>
</evidence>
<feature type="region of interest" description="Disordered" evidence="1">
    <location>
        <begin position="99"/>
        <end position="396"/>
    </location>
</feature>
<gene>
    <name evidence="2" type="ORF">D9619_010748</name>
</gene>
<feature type="region of interest" description="Disordered" evidence="1">
    <location>
        <begin position="409"/>
        <end position="989"/>
    </location>
</feature>
<feature type="compositionally biased region" description="Basic and acidic residues" evidence="1">
    <location>
        <begin position="1213"/>
        <end position="1229"/>
    </location>
</feature>
<accession>A0A8H5B8Y5</accession>
<feature type="compositionally biased region" description="Polar residues" evidence="1">
    <location>
        <begin position="1381"/>
        <end position="1393"/>
    </location>
</feature>
<organism evidence="2 3">
    <name type="scientific">Psilocybe cf. subviscida</name>
    <dbReference type="NCBI Taxonomy" id="2480587"/>
    <lineage>
        <taxon>Eukaryota</taxon>
        <taxon>Fungi</taxon>
        <taxon>Dikarya</taxon>
        <taxon>Basidiomycota</taxon>
        <taxon>Agaricomycotina</taxon>
        <taxon>Agaricomycetes</taxon>
        <taxon>Agaricomycetidae</taxon>
        <taxon>Agaricales</taxon>
        <taxon>Agaricineae</taxon>
        <taxon>Strophariaceae</taxon>
        <taxon>Psilocybe</taxon>
    </lineage>
</organism>
<feature type="compositionally biased region" description="Low complexity" evidence="1">
    <location>
        <begin position="368"/>
        <end position="382"/>
    </location>
</feature>
<feature type="compositionally biased region" description="Basic and acidic residues" evidence="1">
    <location>
        <begin position="589"/>
        <end position="599"/>
    </location>
</feature>
<feature type="compositionally biased region" description="Basic residues" evidence="1">
    <location>
        <begin position="769"/>
        <end position="778"/>
    </location>
</feature>
<feature type="compositionally biased region" description="Polar residues" evidence="1">
    <location>
        <begin position="287"/>
        <end position="305"/>
    </location>
</feature>
<keyword evidence="3" id="KW-1185">Reference proteome</keyword>
<dbReference type="PANTHER" id="PTHR31915">
    <property type="entry name" value="SKICH DOMAIN-CONTAINING PROTEIN"/>
    <property type="match status" value="1"/>
</dbReference>
<feature type="compositionally biased region" description="Pro residues" evidence="1">
    <location>
        <begin position="462"/>
        <end position="475"/>
    </location>
</feature>
<feature type="compositionally biased region" description="Polar residues" evidence="1">
    <location>
        <begin position="162"/>
        <end position="176"/>
    </location>
</feature>
<dbReference type="EMBL" id="JAACJJ010000030">
    <property type="protein sequence ID" value="KAF5318819.1"/>
    <property type="molecule type" value="Genomic_DNA"/>
</dbReference>
<dbReference type="OrthoDB" id="412109at2759"/>
<reference evidence="2 3" key="1">
    <citation type="journal article" date="2020" name="ISME J.">
        <title>Uncovering the hidden diversity of litter-decomposition mechanisms in mushroom-forming fungi.</title>
        <authorList>
            <person name="Floudas D."/>
            <person name="Bentzer J."/>
            <person name="Ahren D."/>
            <person name="Johansson T."/>
            <person name="Persson P."/>
            <person name="Tunlid A."/>
        </authorList>
    </citation>
    <scope>NUCLEOTIDE SEQUENCE [LARGE SCALE GENOMIC DNA]</scope>
    <source>
        <strain evidence="2 3">CBS 101986</strain>
    </source>
</reference>
<feature type="compositionally biased region" description="Basic and acidic residues" evidence="1">
    <location>
        <begin position="1119"/>
        <end position="1128"/>
    </location>
</feature>
<feature type="compositionally biased region" description="Acidic residues" evidence="1">
    <location>
        <begin position="822"/>
        <end position="833"/>
    </location>
</feature>
<feature type="compositionally biased region" description="Basic and acidic residues" evidence="1">
    <location>
        <begin position="1419"/>
        <end position="1450"/>
    </location>
</feature>
<evidence type="ECO:0000313" key="2">
    <source>
        <dbReference type="EMBL" id="KAF5318819.1"/>
    </source>
</evidence>
<evidence type="ECO:0008006" key="4">
    <source>
        <dbReference type="Google" id="ProtNLM"/>
    </source>
</evidence>
<evidence type="ECO:0000256" key="1">
    <source>
        <dbReference type="SAM" id="MobiDB-lite"/>
    </source>
</evidence>
<feature type="compositionally biased region" description="Basic and acidic residues" evidence="1">
    <location>
        <begin position="442"/>
        <end position="459"/>
    </location>
</feature>
<feature type="region of interest" description="Disordered" evidence="1">
    <location>
        <begin position="1283"/>
        <end position="1455"/>
    </location>
</feature>
<feature type="region of interest" description="Disordered" evidence="1">
    <location>
        <begin position="1009"/>
        <end position="1076"/>
    </location>
</feature>
<feature type="compositionally biased region" description="Pro residues" evidence="1">
    <location>
        <begin position="274"/>
        <end position="285"/>
    </location>
</feature>
<dbReference type="PANTHER" id="PTHR31915:SF6">
    <property type="entry name" value="SKICH DOMAIN-CONTAINING PROTEIN"/>
    <property type="match status" value="1"/>
</dbReference>
<feature type="compositionally biased region" description="Polar residues" evidence="1">
    <location>
        <begin position="1401"/>
        <end position="1417"/>
    </location>
</feature>
<feature type="region of interest" description="Disordered" evidence="1">
    <location>
        <begin position="1119"/>
        <end position="1243"/>
    </location>
</feature>
<protein>
    <recommendedName>
        <fullName evidence="4">J domain-containing protein</fullName>
    </recommendedName>
</protein>
<proteinExistence type="predicted"/>
<feature type="compositionally biased region" description="Basic and acidic residues" evidence="1">
    <location>
        <begin position="419"/>
        <end position="435"/>
    </location>
</feature>
<feature type="compositionally biased region" description="Polar residues" evidence="1">
    <location>
        <begin position="673"/>
        <end position="688"/>
    </location>
</feature>
<feature type="compositionally biased region" description="Basic and acidic residues" evidence="1">
    <location>
        <begin position="843"/>
        <end position="857"/>
    </location>
</feature>
<feature type="compositionally biased region" description="Acidic residues" evidence="1">
    <location>
        <begin position="791"/>
        <end position="809"/>
    </location>
</feature>
<feature type="compositionally biased region" description="Basic and acidic residues" evidence="1">
    <location>
        <begin position="865"/>
        <end position="989"/>
    </location>
</feature>
<feature type="compositionally biased region" description="Low complexity" evidence="1">
    <location>
        <begin position="1305"/>
        <end position="1314"/>
    </location>
</feature>
<feature type="compositionally biased region" description="Basic and acidic residues" evidence="1">
    <location>
        <begin position="1135"/>
        <end position="1205"/>
    </location>
</feature>
<feature type="compositionally biased region" description="Pro residues" evidence="1">
    <location>
        <begin position="488"/>
        <end position="497"/>
    </location>
</feature>
<feature type="compositionally biased region" description="Pro residues" evidence="1">
    <location>
        <begin position="227"/>
        <end position="237"/>
    </location>
</feature>
<feature type="compositionally biased region" description="Basic and acidic residues" evidence="1">
    <location>
        <begin position="689"/>
        <end position="700"/>
    </location>
</feature>
<feature type="compositionally biased region" description="Basic and acidic residues" evidence="1">
    <location>
        <begin position="315"/>
        <end position="354"/>
    </location>
</feature>
<name>A0A8H5B8Y5_9AGAR</name>
<feature type="compositionally biased region" description="Basic and acidic residues" evidence="1">
    <location>
        <begin position="606"/>
        <end position="624"/>
    </location>
</feature>
<dbReference type="Proteomes" id="UP000567179">
    <property type="component" value="Unassembled WGS sequence"/>
</dbReference>
<comment type="caution">
    <text evidence="2">The sequence shown here is derived from an EMBL/GenBank/DDBJ whole genome shotgun (WGS) entry which is preliminary data.</text>
</comment>
<feature type="compositionally biased region" description="Basic and acidic residues" evidence="1">
    <location>
        <begin position="1283"/>
        <end position="1296"/>
    </location>
</feature>
<feature type="compositionally biased region" description="Polar residues" evidence="1">
    <location>
        <begin position="383"/>
        <end position="396"/>
    </location>
</feature>
<feature type="compositionally biased region" description="Basic and acidic residues" evidence="1">
    <location>
        <begin position="518"/>
        <end position="532"/>
    </location>
</feature>